<keyword evidence="2" id="KW-1185">Reference proteome</keyword>
<reference evidence="1 2" key="1">
    <citation type="submission" date="2020-09" db="EMBL/GenBank/DDBJ databases">
        <title>De no assembly of potato wild relative species, Solanum commersonii.</title>
        <authorList>
            <person name="Cho K."/>
        </authorList>
    </citation>
    <scope>NUCLEOTIDE SEQUENCE [LARGE SCALE GENOMIC DNA]</scope>
    <source>
        <strain evidence="1">LZ3.2</strain>
        <tissue evidence="1">Leaf</tissue>
    </source>
</reference>
<dbReference type="AlphaFoldDB" id="A0A9J5XFV4"/>
<dbReference type="EMBL" id="JACXVP010000009">
    <property type="protein sequence ID" value="KAG5585768.1"/>
    <property type="molecule type" value="Genomic_DNA"/>
</dbReference>
<organism evidence="1 2">
    <name type="scientific">Solanum commersonii</name>
    <name type="common">Commerson's wild potato</name>
    <name type="synonym">Commerson's nightshade</name>
    <dbReference type="NCBI Taxonomy" id="4109"/>
    <lineage>
        <taxon>Eukaryota</taxon>
        <taxon>Viridiplantae</taxon>
        <taxon>Streptophyta</taxon>
        <taxon>Embryophyta</taxon>
        <taxon>Tracheophyta</taxon>
        <taxon>Spermatophyta</taxon>
        <taxon>Magnoliopsida</taxon>
        <taxon>eudicotyledons</taxon>
        <taxon>Gunneridae</taxon>
        <taxon>Pentapetalae</taxon>
        <taxon>asterids</taxon>
        <taxon>lamiids</taxon>
        <taxon>Solanales</taxon>
        <taxon>Solanaceae</taxon>
        <taxon>Solanoideae</taxon>
        <taxon>Solaneae</taxon>
        <taxon>Solanum</taxon>
    </lineage>
</organism>
<evidence type="ECO:0000313" key="1">
    <source>
        <dbReference type="EMBL" id="KAG5585768.1"/>
    </source>
</evidence>
<protein>
    <submittedName>
        <fullName evidence="1">Uncharacterized protein</fullName>
    </submittedName>
</protein>
<accession>A0A9J5XFV4</accession>
<comment type="caution">
    <text evidence="1">The sequence shown here is derived from an EMBL/GenBank/DDBJ whole genome shotgun (WGS) entry which is preliminary data.</text>
</comment>
<name>A0A9J5XFV4_SOLCO</name>
<gene>
    <name evidence="1" type="ORF">H5410_046202</name>
</gene>
<evidence type="ECO:0000313" key="2">
    <source>
        <dbReference type="Proteomes" id="UP000824120"/>
    </source>
</evidence>
<sequence length="90" mass="9954">MVIGSSWVQLKRVNPRPSPTHSARQSESAKAKVVLNCCNSVLERNRVDSGEPQWLHVLLPKLEVVVQKTLGCFALIGQPTEIGENLVDHL</sequence>
<dbReference type="Proteomes" id="UP000824120">
    <property type="component" value="Chromosome 9"/>
</dbReference>
<proteinExistence type="predicted"/>